<evidence type="ECO:0000313" key="2">
    <source>
        <dbReference type="EMBL" id="POF28324.1"/>
    </source>
</evidence>
<dbReference type="Proteomes" id="UP000236959">
    <property type="component" value="Unassembled WGS sequence"/>
</dbReference>
<dbReference type="EMBL" id="PPCN01000015">
    <property type="protein sequence ID" value="POF28324.1"/>
    <property type="molecule type" value="Genomic_DNA"/>
</dbReference>
<dbReference type="RefSeq" id="WP_146048631.1">
    <property type="nucleotide sequence ID" value="NZ_PPCN01000015.1"/>
</dbReference>
<feature type="chain" id="PRO_5015496461" description="DUF3108 domain-containing protein" evidence="1">
    <location>
        <begin position="31"/>
        <end position="233"/>
    </location>
</feature>
<evidence type="ECO:0000256" key="1">
    <source>
        <dbReference type="SAM" id="SignalP"/>
    </source>
</evidence>
<keyword evidence="3" id="KW-1185">Reference proteome</keyword>
<comment type="caution">
    <text evidence="2">The sequence shown here is derived from an EMBL/GenBank/DDBJ whole genome shotgun (WGS) entry which is preliminary data.</text>
</comment>
<keyword evidence="1" id="KW-0732">Signal</keyword>
<gene>
    <name evidence="2" type="ORF">CLV41_11591</name>
</gene>
<evidence type="ECO:0000313" key="3">
    <source>
        <dbReference type="Proteomes" id="UP000236959"/>
    </source>
</evidence>
<evidence type="ECO:0008006" key="4">
    <source>
        <dbReference type="Google" id="ProtNLM"/>
    </source>
</evidence>
<name>A0A2S3UKU1_9HYPH</name>
<organism evidence="2 3">
    <name type="scientific">Roseibium marinum</name>
    <dbReference type="NCBI Taxonomy" id="281252"/>
    <lineage>
        <taxon>Bacteria</taxon>
        <taxon>Pseudomonadati</taxon>
        <taxon>Pseudomonadota</taxon>
        <taxon>Alphaproteobacteria</taxon>
        <taxon>Hyphomicrobiales</taxon>
        <taxon>Stappiaceae</taxon>
        <taxon>Roseibium</taxon>
    </lineage>
</organism>
<dbReference type="AlphaFoldDB" id="A0A2S3UKU1"/>
<feature type="signal peptide" evidence="1">
    <location>
        <begin position="1"/>
        <end position="30"/>
    </location>
</feature>
<dbReference type="OrthoDB" id="5801444at2"/>
<protein>
    <recommendedName>
        <fullName evidence="4">DUF3108 domain-containing protein</fullName>
    </recommendedName>
</protein>
<proteinExistence type="predicted"/>
<sequence length="233" mass="25677">MLPTATMPKGMTLSALVWLLVYLMTSAGHAADTYELLFKEGTLDSLPRTSFLDYRKSVTAPGNEMLETGNSGTVTLKFAQEGMADLYFDPGSKVRGVGSFPADVGNPLIMYFLETVIRDLAGSSGGSPFYIRNRIKAALLKQRPVRDLEISLDGRKLKARTIVLFPFKNDPASDKMRGVETLALTFTVSEDVPGWYYSLKAETTVDRGRRSERPDTLPAYSNSIVFLNQGEAE</sequence>
<accession>A0A2S3UKU1</accession>
<reference evidence="2 3" key="1">
    <citation type="submission" date="2018-01" db="EMBL/GenBank/DDBJ databases">
        <title>Genomic Encyclopedia of Archaeal and Bacterial Type Strains, Phase II (KMG-II): from individual species to whole genera.</title>
        <authorList>
            <person name="Goeker M."/>
        </authorList>
    </citation>
    <scope>NUCLEOTIDE SEQUENCE [LARGE SCALE GENOMIC DNA]</scope>
    <source>
        <strain evidence="2 3">DSM 17023</strain>
    </source>
</reference>